<name>A0ABW3Y868_9ACTN</name>
<organism evidence="3 4">
    <name type="scientific">Micromonospora sonneratiae</name>
    <dbReference type="NCBI Taxonomy" id="1184706"/>
    <lineage>
        <taxon>Bacteria</taxon>
        <taxon>Bacillati</taxon>
        <taxon>Actinomycetota</taxon>
        <taxon>Actinomycetes</taxon>
        <taxon>Micromonosporales</taxon>
        <taxon>Micromonosporaceae</taxon>
        <taxon>Micromonospora</taxon>
    </lineage>
</organism>
<dbReference type="EMBL" id="JBHTMP010000006">
    <property type="protein sequence ID" value="MFD1320643.1"/>
    <property type="molecule type" value="Genomic_DNA"/>
</dbReference>
<protein>
    <submittedName>
        <fullName evidence="3">YciI family protein</fullName>
    </submittedName>
</protein>
<keyword evidence="4" id="KW-1185">Reference proteome</keyword>
<comment type="similarity">
    <text evidence="1">Belongs to the YciI family.</text>
</comment>
<evidence type="ECO:0000259" key="2">
    <source>
        <dbReference type="Pfam" id="PF03795"/>
    </source>
</evidence>
<dbReference type="RefSeq" id="WP_377567958.1">
    <property type="nucleotide sequence ID" value="NZ_JBHTMP010000006.1"/>
</dbReference>
<comment type="caution">
    <text evidence="3">The sequence shown here is derived from an EMBL/GenBank/DDBJ whole genome shotgun (WGS) entry which is preliminary data.</text>
</comment>
<dbReference type="InterPro" id="IPR011008">
    <property type="entry name" value="Dimeric_a/b-barrel"/>
</dbReference>
<reference evidence="4" key="1">
    <citation type="journal article" date="2019" name="Int. J. Syst. Evol. Microbiol.">
        <title>The Global Catalogue of Microorganisms (GCM) 10K type strain sequencing project: providing services to taxonomists for standard genome sequencing and annotation.</title>
        <authorList>
            <consortium name="The Broad Institute Genomics Platform"/>
            <consortium name="The Broad Institute Genome Sequencing Center for Infectious Disease"/>
            <person name="Wu L."/>
            <person name="Ma J."/>
        </authorList>
    </citation>
    <scope>NUCLEOTIDE SEQUENCE [LARGE SCALE GENOMIC DNA]</scope>
    <source>
        <strain evidence="4">JCM 31037</strain>
    </source>
</reference>
<feature type="domain" description="YCII-related" evidence="2">
    <location>
        <begin position="15"/>
        <end position="88"/>
    </location>
</feature>
<dbReference type="SUPFAM" id="SSF54909">
    <property type="entry name" value="Dimeric alpha+beta barrel"/>
    <property type="match status" value="1"/>
</dbReference>
<accession>A0ABW3Y868</accession>
<evidence type="ECO:0000313" key="4">
    <source>
        <dbReference type="Proteomes" id="UP001597260"/>
    </source>
</evidence>
<evidence type="ECO:0000256" key="1">
    <source>
        <dbReference type="ARBA" id="ARBA00007689"/>
    </source>
</evidence>
<proteinExistence type="inferred from homology"/>
<dbReference type="Gene3D" id="3.30.70.1060">
    <property type="entry name" value="Dimeric alpha+beta barrel"/>
    <property type="match status" value="1"/>
</dbReference>
<sequence>MLGHANFVVAVRASGELVDGQVTADASTSSVVRIRDGVMSAVDSPYPGSPGQLAAYYLVDCESREQALKLAAMMPVARHDAVEARPVVLATGMKM</sequence>
<dbReference type="Pfam" id="PF03795">
    <property type="entry name" value="YCII"/>
    <property type="match status" value="1"/>
</dbReference>
<evidence type="ECO:0000313" key="3">
    <source>
        <dbReference type="EMBL" id="MFD1320643.1"/>
    </source>
</evidence>
<gene>
    <name evidence="3" type="ORF">ACFQ4H_06000</name>
</gene>
<dbReference type="Proteomes" id="UP001597260">
    <property type="component" value="Unassembled WGS sequence"/>
</dbReference>
<dbReference type="InterPro" id="IPR005545">
    <property type="entry name" value="YCII"/>
</dbReference>